<dbReference type="CDD" id="cd18808">
    <property type="entry name" value="SF1_C_Upf1"/>
    <property type="match status" value="1"/>
</dbReference>
<dbReference type="GO" id="GO:0005524">
    <property type="term" value="F:ATP binding"/>
    <property type="evidence" value="ECO:0007669"/>
    <property type="project" value="UniProtKB-KW"/>
</dbReference>
<evidence type="ECO:0000313" key="9">
    <source>
        <dbReference type="Proteomes" id="UP000887578"/>
    </source>
</evidence>
<dbReference type="Proteomes" id="UP000887578">
    <property type="component" value="Unplaced"/>
</dbReference>
<dbReference type="GO" id="GO:0016787">
    <property type="term" value="F:hydrolase activity"/>
    <property type="evidence" value="ECO:0007669"/>
    <property type="project" value="UniProtKB-KW"/>
</dbReference>
<proteinExistence type="predicted"/>
<dbReference type="GO" id="GO:0004386">
    <property type="term" value="F:helicase activity"/>
    <property type="evidence" value="ECO:0007669"/>
    <property type="project" value="UniProtKB-KW"/>
</dbReference>
<dbReference type="Pfam" id="PF13086">
    <property type="entry name" value="AAA_11"/>
    <property type="match status" value="2"/>
</dbReference>
<evidence type="ECO:0000256" key="4">
    <source>
        <dbReference type="ARBA" id="ARBA00022840"/>
    </source>
</evidence>
<feature type="domain" description="ZNFX1" evidence="8">
    <location>
        <begin position="165"/>
        <end position="261"/>
    </location>
</feature>
<evidence type="ECO:0000256" key="5">
    <source>
        <dbReference type="SAM" id="MobiDB-lite"/>
    </source>
</evidence>
<dbReference type="FunFam" id="3.40.50.300:FF:000326">
    <property type="entry name" value="P-loop containing nucleoside triphosphate hydrolase"/>
    <property type="match status" value="1"/>
</dbReference>
<dbReference type="PANTHER" id="PTHR10887:SF341">
    <property type="entry name" value="NFX1-TYPE ZINC FINGER-CONTAINING PROTEIN 1"/>
    <property type="match status" value="1"/>
</dbReference>
<feature type="domain" description="DNA2/NAM7 helicase helicase" evidence="6">
    <location>
        <begin position="338"/>
        <end position="468"/>
    </location>
</feature>
<evidence type="ECO:0000313" key="10">
    <source>
        <dbReference type="WBParaSite" id="PDA_v2.g21295.t1"/>
    </source>
</evidence>
<evidence type="ECO:0000259" key="6">
    <source>
        <dbReference type="Pfam" id="PF13086"/>
    </source>
</evidence>
<reference evidence="10" key="1">
    <citation type="submission" date="2022-11" db="UniProtKB">
        <authorList>
            <consortium name="WormBaseParasite"/>
        </authorList>
    </citation>
    <scope>IDENTIFICATION</scope>
</reference>
<feature type="domain" description="DNA2/NAM7 helicase helicase" evidence="6">
    <location>
        <begin position="697"/>
        <end position="850"/>
    </location>
</feature>
<sequence length="1093" mass="126940">MQENPVCARIANYIVKLLLLGYQLLPSTMDQHLSDVVSVISSLKAVKDECLKEETKNELERLEIALKARQEVKNAQRLTEDKRKQENKEFVGSVGEPPKNFREISVVPIPEDIKHEISPYLRPAKVKGRYQSDEQYLDILFRLLREDLIRPLRDGIAAYRKGGTKETDLYVYRDVEIGKSCMHKKTGELLSTASINVLKRMRWDKRLKYGSLVCLSSDDFQESFLFATVLERDDLPNGKVGLKFEDVLKINTKLKYKMVESPAFFEAYRHVMTALQAIEEDEPIPFTNYLVDVETTTKPPLYSIDKRFDFKSLFKVDRQNTEFFLHEIRRLKPDDFGMDESQFNALLYTLTSELAIIQGPPGTGKTFMGLQIVKLLFDNWSIWNSDERDCRPLLVVCYTNHALDQFLEGISEFIEDGIVRDVRVGGRCKNDKVAQYNLSRARRWDNPTIRNQFYNKKEEIDLARKELQEASTTLKAVESRFASPLQLSRTFWDEEKRCNKNNFFGFVIGDISMFKWLTQTDQIYQMTIYDINIIRQLMEWDIPEIKAKNILADAYERHYLPDAESLYYFLQGPGGDYYSDSEVSANAKLWPKIDDIDQVKLLGYSDNVAAELLVGMSVDEIREEHDRSNGTKTTTSQQLSNVTAILEQLDTSEQPPEADNKDEEVDELAFKDDDEENRKIIDTDVMEDFQERKDESEEVKGVDWFNAEILKDFLEHITSAEPMTEEECDETEDIWALPLQIRWKLYQFWIKKCHEEVKERIKKLEEEYSEKMKLLVDFRSLADVDVLKSAKVVGMTTTGAAKLQSTLRALRPKIVIVEEAAEVLEAHSLTSLTPACQHLILIGDHKQLRPSAAVYELARKYHMEVSLFERLINNGYPYKMLKNQHRMCPDISRVLMPHFYQDLKDDPSVFEKESVKGVTKNLLFINHSYPELTEKEFKSHKNLFEAEYAIQLARYFLQQNYKAEQITILCTYLDQLLELRKKANEKFGKEHGLVIQSVDNYQGEENDIVILSLVRSNNPENKIGFLKIPNRVCVALSRAKLGLYVICNMDFFAKNCELWNEIRNSAVKAGALKNELIVRCQKHQNEQVFEIFF</sequence>
<dbReference type="InterPro" id="IPR041679">
    <property type="entry name" value="DNA2/NAM7-like_C"/>
</dbReference>
<evidence type="ECO:0000256" key="2">
    <source>
        <dbReference type="ARBA" id="ARBA00022801"/>
    </source>
</evidence>
<evidence type="ECO:0000256" key="1">
    <source>
        <dbReference type="ARBA" id="ARBA00022741"/>
    </source>
</evidence>
<dbReference type="InterPro" id="IPR027417">
    <property type="entry name" value="P-loop_NTPase"/>
</dbReference>
<dbReference type="Pfam" id="PF13087">
    <property type="entry name" value="AAA_12"/>
    <property type="match status" value="1"/>
</dbReference>
<dbReference type="Pfam" id="PF25396">
    <property type="entry name" value="ZNFX1"/>
    <property type="match status" value="1"/>
</dbReference>
<evidence type="ECO:0000256" key="3">
    <source>
        <dbReference type="ARBA" id="ARBA00022806"/>
    </source>
</evidence>
<dbReference type="GO" id="GO:0005694">
    <property type="term" value="C:chromosome"/>
    <property type="evidence" value="ECO:0007669"/>
    <property type="project" value="UniProtKB-ARBA"/>
</dbReference>
<keyword evidence="3" id="KW-0347">Helicase</keyword>
<dbReference type="InterPro" id="IPR057373">
    <property type="entry name" value="ZNFX1"/>
</dbReference>
<dbReference type="InterPro" id="IPR045055">
    <property type="entry name" value="DNA2/NAM7-like"/>
</dbReference>
<protein>
    <submittedName>
        <fullName evidence="10">NFX1-type zinc finger-containing protein 1</fullName>
    </submittedName>
</protein>
<feature type="domain" description="DNA2/NAM7 helicase-like C-terminal" evidence="7">
    <location>
        <begin position="863"/>
        <end position="1049"/>
    </location>
</feature>
<dbReference type="Gene3D" id="3.40.50.300">
    <property type="entry name" value="P-loop containing nucleotide triphosphate hydrolases"/>
    <property type="match status" value="3"/>
</dbReference>
<dbReference type="CDD" id="cd17936">
    <property type="entry name" value="EEXXEc_NFX1"/>
    <property type="match status" value="1"/>
</dbReference>
<feature type="compositionally biased region" description="Basic and acidic residues" evidence="5">
    <location>
        <begin position="75"/>
        <end position="89"/>
    </location>
</feature>
<accession>A0A914PRP9</accession>
<keyword evidence="1" id="KW-0547">Nucleotide-binding</keyword>
<feature type="region of interest" description="Disordered" evidence="5">
    <location>
        <begin position="75"/>
        <end position="94"/>
    </location>
</feature>
<dbReference type="PANTHER" id="PTHR10887">
    <property type="entry name" value="DNA2/NAM7 HELICASE FAMILY"/>
    <property type="match status" value="1"/>
</dbReference>
<dbReference type="WBParaSite" id="PDA_v2.g21295.t1">
    <property type="protein sequence ID" value="PDA_v2.g21295.t1"/>
    <property type="gene ID" value="PDA_v2.g21295"/>
</dbReference>
<keyword evidence="2" id="KW-0378">Hydrolase</keyword>
<evidence type="ECO:0000259" key="7">
    <source>
        <dbReference type="Pfam" id="PF13087"/>
    </source>
</evidence>
<keyword evidence="4" id="KW-0067">ATP-binding</keyword>
<organism evidence="9 10">
    <name type="scientific">Panagrolaimus davidi</name>
    <dbReference type="NCBI Taxonomy" id="227884"/>
    <lineage>
        <taxon>Eukaryota</taxon>
        <taxon>Metazoa</taxon>
        <taxon>Ecdysozoa</taxon>
        <taxon>Nematoda</taxon>
        <taxon>Chromadorea</taxon>
        <taxon>Rhabditida</taxon>
        <taxon>Tylenchina</taxon>
        <taxon>Panagrolaimomorpha</taxon>
        <taxon>Panagrolaimoidea</taxon>
        <taxon>Panagrolaimidae</taxon>
        <taxon>Panagrolaimus</taxon>
    </lineage>
</organism>
<dbReference type="GO" id="GO:0031380">
    <property type="term" value="C:nuclear RNA-directed RNA polymerase complex"/>
    <property type="evidence" value="ECO:0007669"/>
    <property type="project" value="TreeGrafter"/>
</dbReference>
<evidence type="ECO:0000259" key="8">
    <source>
        <dbReference type="Pfam" id="PF25396"/>
    </source>
</evidence>
<dbReference type="AlphaFoldDB" id="A0A914PRP9"/>
<dbReference type="GO" id="GO:0031048">
    <property type="term" value="P:regulatory ncRNA-mediated heterochromatin formation"/>
    <property type="evidence" value="ECO:0007669"/>
    <property type="project" value="TreeGrafter"/>
</dbReference>
<dbReference type="InterPro" id="IPR047187">
    <property type="entry name" value="SF1_C_Upf1"/>
</dbReference>
<name>A0A914PRP9_9BILA</name>
<dbReference type="SUPFAM" id="SSF52540">
    <property type="entry name" value="P-loop containing nucleoside triphosphate hydrolases"/>
    <property type="match status" value="1"/>
</dbReference>
<dbReference type="InterPro" id="IPR041677">
    <property type="entry name" value="DNA2/NAM7_AAA_11"/>
</dbReference>
<keyword evidence="9" id="KW-1185">Reference proteome</keyword>